<dbReference type="Proteomes" id="UP000460626">
    <property type="component" value="Unassembled WGS sequence"/>
</dbReference>
<dbReference type="AlphaFoldDB" id="A0A844ZZL3"/>
<feature type="domain" description="DSBA-like thioredoxin" evidence="1">
    <location>
        <begin position="13"/>
        <end position="223"/>
    </location>
</feature>
<evidence type="ECO:0000259" key="1">
    <source>
        <dbReference type="Pfam" id="PF01323"/>
    </source>
</evidence>
<organism evidence="2 3">
    <name type="scientific">Aurantiacibacter arachoides</name>
    <dbReference type="NCBI Taxonomy" id="1850444"/>
    <lineage>
        <taxon>Bacteria</taxon>
        <taxon>Pseudomonadati</taxon>
        <taxon>Pseudomonadota</taxon>
        <taxon>Alphaproteobacteria</taxon>
        <taxon>Sphingomonadales</taxon>
        <taxon>Erythrobacteraceae</taxon>
        <taxon>Aurantiacibacter</taxon>
    </lineage>
</organism>
<dbReference type="InterPro" id="IPR001853">
    <property type="entry name" value="DSBA-like_thioredoxin_dom"/>
</dbReference>
<gene>
    <name evidence="2" type="ORF">GRI62_08890</name>
</gene>
<comment type="caution">
    <text evidence="2">The sequence shown here is derived from an EMBL/GenBank/DDBJ whole genome shotgun (WGS) entry which is preliminary data.</text>
</comment>
<dbReference type="PANTHER" id="PTHR13887">
    <property type="entry name" value="GLUTATHIONE S-TRANSFERASE KAPPA"/>
    <property type="match status" value="1"/>
</dbReference>
<dbReference type="EMBL" id="WTYH01000001">
    <property type="protein sequence ID" value="MXO93721.1"/>
    <property type="molecule type" value="Genomic_DNA"/>
</dbReference>
<dbReference type="CDD" id="cd03024">
    <property type="entry name" value="DsbA_FrnE"/>
    <property type="match status" value="1"/>
</dbReference>
<accession>A0A844ZZL3</accession>
<dbReference type="InterPro" id="IPR036249">
    <property type="entry name" value="Thioredoxin-like_sf"/>
</dbReference>
<proteinExistence type="predicted"/>
<dbReference type="Pfam" id="PF01323">
    <property type="entry name" value="DSBA"/>
    <property type="match status" value="1"/>
</dbReference>
<sequence>MVDGGTPVTALDIDIWSDVMCPWCAVGYANLSRALEQVGDDVDATIRWMPFELNPEAPPAGKSQAAHIAEVYGRSPGELAAMRQTMSEKARAAGFPLDYTGGEDPPPVPMMWNTFDAHKLLRWALASAGAAMQTRLKLALFAAHLRERRDVSDHQVLADVAASIGLDREEALAALLDPALGEAIRHEEARAKANGITAVPTFVIAGKYVLQGSAEPAQFARALTQIATMEAAA</sequence>
<keyword evidence="3" id="KW-1185">Reference proteome</keyword>
<dbReference type="GO" id="GO:0016491">
    <property type="term" value="F:oxidoreductase activity"/>
    <property type="evidence" value="ECO:0007669"/>
    <property type="project" value="InterPro"/>
</dbReference>
<dbReference type="OrthoDB" id="9799122at2"/>
<dbReference type="PANTHER" id="PTHR13887:SF41">
    <property type="entry name" value="THIOREDOXIN SUPERFAMILY PROTEIN"/>
    <property type="match status" value="1"/>
</dbReference>
<evidence type="ECO:0000313" key="3">
    <source>
        <dbReference type="Proteomes" id="UP000460626"/>
    </source>
</evidence>
<protein>
    <submittedName>
        <fullName evidence="2">Thioredoxin domain-containing protein</fullName>
    </submittedName>
</protein>
<dbReference type="SUPFAM" id="SSF52833">
    <property type="entry name" value="Thioredoxin-like"/>
    <property type="match status" value="1"/>
</dbReference>
<reference evidence="2 3" key="1">
    <citation type="submission" date="2019-12" db="EMBL/GenBank/DDBJ databases">
        <title>Genomic-based taxomic classification of the family Erythrobacteraceae.</title>
        <authorList>
            <person name="Xu L."/>
        </authorList>
    </citation>
    <scope>NUCLEOTIDE SEQUENCE [LARGE SCALE GENOMIC DNA]</scope>
    <source>
        <strain evidence="2 3">RC4-10-4</strain>
    </source>
</reference>
<evidence type="ECO:0000313" key="2">
    <source>
        <dbReference type="EMBL" id="MXO93721.1"/>
    </source>
</evidence>
<dbReference type="Gene3D" id="3.40.30.10">
    <property type="entry name" value="Glutaredoxin"/>
    <property type="match status" value="1"/>
</dbReference>
<name>A0A844ZZL3_9SPHN</name>